<accession>A0A931CIB5</accession>
<reference evidence="1" key="1">
    <citation type="submission" date="2020-11" db="EMBL/GenBank/DDBJ databases">
        <title>Isolation and identification of active actinomycetes.</title>
        <authorList>
            <person name="Sun X."/>
        </authorList>
    </citation>
    <scope>NUCLEOTIDE SEQUENCE</scope>
    <source>
        <strain evidence="1">NEAU-A11</strain>
    </source>
</reference>
<evidence type="ECO:0000313" key="2">
    <source>
        <dbReference type="Proteomes" id="UP000598146"/>
    </source>
</evidence>
<dbReference type="Proteomes" id="UP000598146">
    <property type="component" value="Unassembled WGS sequence"/>
</dbReference>
<organism evidence="1 2">
    <name type="scientific">Actinoplanes aureus</name>
    <dbReference type="NCBI Taxonomy" id="2792083"/>
    <lineage>
        <taxon>Bacteria</taxon>
        <taxon>Bacillati</taxon>
        <taxon>Actinomycetota</taxon>
        <taxon>Actinomycetes</taxon>
        <taxon>Micromonosporales</taxon>
        <taxon>Micromonosporaceae</taxon>
        <taxon>Actinoplanes</taxon>
    </lineage>
</organism>
<gene>
    <name evidence="1" type="ORF">I4J89_42785</name>
</gene>
<protein>
    <submittedName>
        <fullName evidence="1">Uncharacterized protein</fullName>
    </submittedName>
</protein>
<dbReference type="EMBL" id="JADQTO010000035">
    <property type="protein sequence ID" value="MBG0568177.1"/>
    <property type="molecule type" value="Genomic_DNA"/>
</dbReference>
<keyword evidence="2" id="KW-1185">Reference proteome</keyword>
<dbReference type="AlphaFoldDB" id="A0A931CIB5"/>
<sequence>MRGARHEEDNIDDQNHEVRLTNLEAHAFRTNCRLRALESLAAALTGADQATDAAQPATVDQRLDRIEQALEKLRRRKTILPKQEYDKAKNAAGADGLSVAE</sequence>
<evidence type="ECO:0000313" key="1">
    <source>
        <dbReference type="EMBL" id="MBG0568177.1"/>
    </source>
</evidence>
<name>A0A931CIB5_9ACTN</name>
<comment type="caution">
    <text evidence="1">The sequence shown here is derived from an EMBL/GenBank/DDBJ whole genome shotgun (WGS) entry which is preliminary data.</text>
</comment>
<dbReference type="RefSeq" id="WP_196419954.1">
    <property type="nucleotide sequence ID" value="NZ_JADQTO010000035.1"/>
</dbReference>
<proteinExistence type="predicted"/>